<proteinExistence type="predicted"/>
<name>A0A4Z1H822_9HELO</name>
<gene>
    <name evidence="1" type="ORF">BOTNAR_1822g00010</name>
</gene>
<reference evidence="1 2" key="1">
    <citation type="submission" date="2017-12" db="EMBL/GenBank/DDBJ databases">
        <title>Comparative genomics of Botrytis spp.</title>
        <authorList>
            <person name="Valero-Jimenez C.A."/>
            <person name="Tapia P."/>
            <person name="Veloso J."/>
            <person name="Silva-Moreno E."/>
            <person name="Staats M."/>
            <person name="Valdes J.H."/>
            <person name="Van Kan J.A.L."/>
        </authorList>
    </citation>
    <scope>NUCLEOTIDE SEQUENCE [LARGE SCALE GENOMIC DNA]</scope>
    <source>
        <strain evidence="1 2">MUCL2120</strain>
    </source>
</reference>
<dbReference type="OrthoDB" id="3561020at2759"/>
<protein>
    <submittedName>
        <fullName evidence="1">Uncharacterized protein</fullName>
    </submittedName>
</protein>
<organism evidence="1 2">
    <name type="scientific">Botryotinia narcissicola</name>
    <dbReference type="NCBI Taxonomy" id="278944"/>
    <lineage>
        <taxon>Eukaryota</taxon>
        <taxon>Fungi</taxon>
        <taxon>Dikarya</taxon>
        <taxon>Ascomycota</taxon>
        <taxon>Pezizomycotina</taxon>
        <taxon>Leotiomycetes</taxon>
        <taxon>Helotiales</taxon>
        <taxon>Sclerotiniaceae</taxon>
        <taxon>Botryotinia</taxon>
    </lineage>
</organism>
<sequence>MLSLGRKMTLEFIESSAAQIVDQEYQLLIKLFSNLKIDDKIFFPLNPTNDNLMTSKKSIYFKNYHNKITLPAHPQAGLKIQAMINAISIIVLVSEKNRRLYQYVQMRNYTGSLPLRRFILFLKLPMELRVKI</sequence>
<accession>A0A4Z1H822</accession>
<dbReference type="EMBL" id="PQXJ01001815">
    <property type="protein sequence ID" value="TGO43592.1"/>
    <property type="molecule type" value="Genomic_DNA"/>
</dbReference>
<keyword evidence="2" id="KW-1185">Reference proteome</keyword>
<evidence type="ECO:0000313" key="1">
    <source>
        <dbReference type="EMBL" id="TGO43592.1"/>
    </source>
</evidence>
<comment type="caution">
    <text evidence="1">The sequence shown here is derived from an EMBL/GenBank/DDBJ whole genome shotgun (WGS) entry which is preliminary data.</text>
</comment>
<dbReference type="Proteomes" id="UP000297452">
    <property type="component" value="Unassembled WGS sequence"/>
</dbReference>
<dbReference type="AlphaFoldDB" id="A0A4Z1H822"/>
<evidence type="ECO:0000313" key="2">
    <source>
        <dbReference type="Proteomes" id="UP000297452"/>
    </source>
</evidence>